<protein>
    <recommendedName>
        <fullName evidence="2">VWFA domain-containing protein</fullName>
    </recommendedName>
</protein>
<dbReference type="SMART" id="SM00327">
    <property type="entry name" value="VWA"/>
    <property type="match status" value="1"/>
</dbReference>
<reference evidence="3 4" key="1">
    <citation type="journal article" date="2014" name="Mol. Biol. Evol.">
        <title>Massive expansion of Ubiquitination-related gene families within the Chlamydiae.</title>
        <authorList>
            <person name="Domman D."/>
            <person name="Collingro A."/>
            <person name="Lagkouvardos I."/>
            <person name="Gehre L."/>
            <person name="Weinmaier T."/>
            <person name="Rattei T."/>
            <person name="Subtil A."/>
            <person name="Horn M."/>
        </authorList>
    </citation>
    <scope>NUCLEOTIDE SEQUENCE [LARGE SCALE GENOMIC DNA]</scope>
    <source>
        <strain evidence="3 4">EI2</strain>
    </source>
</reference>
<sequence length="378" mass="43316">MLKEVLMSIRNLFFDFPQASFLMLFLLPLLFLQGCLFYYRQKQTIAFASDKVLKSLLIPRSKFVHLCKMMICLLCWLFACLALMNPQGNFCYLSFAGGIPSQKTIDLAKQIHSHEIILLVDTSASMDVKDNPNGETRLERVKDIMDNLISLLTGQTVSLYAFTSTLTPMVPSTNDYLFTRMMIKGLSINEGDVEGTNFETALTLLKKKLFELPKEKLLTLILFSDGGDEQFEKLEDPYKQKAIQNILSIFPDSIKDHLYFLTVGMGSSQPQLIPHVLFEGKPVYSKLEPFLLEQLATHYQGKYYLAESWTNKNLTEELNKQLLNESVRKQTEPAQSLERKVRLAKQDELLSDLYYQIPLGISILLLLLYLILPDVRRP</sequence>
<organism evidence="3 4">
    <name type="scientific">Candidatus Protochlamydia amoebophila</name>
    <dbReference type="NCBI Taxonomy" id="362787"/>
    <lineage>
        <taxon>Bacteria</taxon>
        <taxon>Pseudomonadati</taxon>
        <taxon>Chlamydiota</taxon>
        <taxon>Chlamydiia</taxon>
        <taxon>Parachlamydiales</taxon>
        <taxon>Parachlamydiaceae</taxon>
        <taxon>Candidatus Protochlamydia</taxon>
    </lineage>
</organism>
<name>A0A0C1HI17_9BACT</name>
<dbReference type="PROSITE" id="PS50234">
    <property type="entry name" value="VWFA"/>
    <property type="match status" value="1"/>
</dbReference>
<dbReference type="SUPFAM" id="SSF53300">
    <property type="entry name" value="vWA-like"/>
    <property type="match status" value="1"/>
</dbReference>
<comment type="caution">
    <text evidence="3">The sequence shown here is derived from an EMBL/GenBank/DDBJ whole genome shotgun (WGS) entry which is preliminary data.</text>
</comment>
<evidence type="ECO:0000259" key="2">
    <source>
        <dbReference type="PROSITE" id="PS50234"/>
    </source>
</evidence>
<dbReference type="AlphaFoldDB" id="A0A0C1HI17"/>
<evidence type="ECO:0000313" key="4">
    <source>
        <dbReference type="Proteomes" id="UP000031465"/>
    </source>
</evidence>
<feature type="transmembrane region" description="Helical" evidence="1">
    <location>
        <begin position="63"/>
        <end position="84"/>
    </location>
</feature>
<dbReference type="InterPro" id="IPR036465">
    <property type="entry name" value="vWFA_dom_sf"/>
</dbReference>
<feature type="transmembrane region" description="Helical" evidence="1">
    <location>
        <begin position="353"/>
        <end position="372"/>
    </location>
</feature>
<dbReference type="InterPro" id="IPR002035">
    <property type="entry name" value="VWF_A"/>
</dbReference>
<evidence type="ECO:0000256" key="1">
    <source>
        <dbReference type="SAM" id="Phobius"/>
    </source>
</evidence>
<feature type="domain" description="VWFA" evidence="2">
    <location>
        <begin position="115"/>
        <end position="322"/>
    </location>
</feature>
<keyword evidence="1" id="KW-0812">Transmembrane</keyword>
<evidence type="ECO:0000313" key="3">
    <source>
        <dbReference type="EMBL" id="KIC74248.1"/>
    </source>
</evidence>
<feature type="transmembrane region" description="Helical" evidence="1">
    <location>
        <begin position="20"/>
        <end position="39"/>
    </location>
</feature>
<dbReference type="Gene3D" id="3.40.50.410">
    <property type="entry name" value="von Willebrand factor, type A domain"/>
    <property type="match status" value="1"/>
</dbReference>
<dbReference type="PROSITE" id="PS51257">
    <property type="entry name" value="PROKAR_LIPOPROTEIN"/>
    <property type="match status" value="1"/>
</dbReference>
<keyword evidence="1" id="KW-1133">Transmembrane helix</keyword>
<dbReference type="PATRIC" id="fig|362787.3.peg.135"/>
<dbReference type="Pfam" id="PF13519">
    <property type="entry name" value="VWA_2"/>
    <property type="match status" value="1"/>
</dbReference>
<gene>
    <name evidence="3" type="ORF">DB44_AM00060</name>
</gene>
<proteinExistence type="predicted"/>
<dbReference type="CDD" id="cd00198">
    <property type="entry name" value="vWFA"/>
    <property type="match status" value="1"/>
</dbReference>
<keyword evidence="1" id="KW-0472">Membrane</keyword>
<accession>A0A0C1HI17</accession>
<dbReference type="EMBL" id="JSAN01000012">
    <property type="protein sequence ID" value="KIC74248.1"/>
    <property type="molecule type" value="Genomic_DNA"/>
</dbReference>
<dbReference type="Proteomes" id="UP000031465">
    <property type="component" value="Unassembled WGS sequence"/>
</dbReference>